<dbReference type="KEGG" id="ngr:NAEGRDRAFT_80204"/>
<proteinExistence type="predicted"/>
<dbReference type="OrthoDB" id="10256560at2759"/>
<name>D2VJL2_NAEGR</name>
<keyword evidence="3" id="KW-1185">Reference proteome</keyword>
<feature type="compositionally biased region" description="Acidic residues" evidence="1">
    <location>
        <begin position="17"/>
        <end position="27"/>
    </location>
</feature>
<feature type="compositionally biased region" description="Low complexity" evidence="1">
    <location>
        <begin position="66"/>
        <end position="78"/>
    </location>
</feature>
<sequence length="572" mass="65224">MAHLEKAVVIEDDVNHEQQQTEEEFDSADWAVSTKKQRGGRKQKGVAPTSVQNTVFGSSMTKKKPTTTTTTSTTSSFSGNLKKKTPTDKKSTFSTDKTIHPPHYTHERSVEIPARVDPRFLVGEKGSFSNEVKKQTGITWYSVKNMKVVIGGASEESVAKAEELVIGRLNTFSMTHFSETFSTLVIPELKEQLDSEDSEIENIGTEYDIVLKPFTSLAVYSSQPNHTFKRMVLKKEGDAEEVTEDKQSTATDLQASVMNDAHDVEANASGEHNTHHKEMTLMNEHTKADMLEKIAHKLVDIEMRKNDSEILSVKALYGQLLAFKSTKDSLKIFELLELKHGRDVKYHFNRIVEGSFYEKLKSNLKYIPDEDATIVAIYFGKQVEKEEDGQQVMAEKNETITFEVNKSTGKLEQIKKNEHTRNYYTLNYVTPITKGRTELNDFKITIASYVPNEVEQDEKKAEIDSFLSGCINTWDNQNNTLNTELLKNPPSPYRFKGTIVKFKKHYHSEDGAIKVTLHEIHDLDTKAINYEVVVVSEELYRYLDDKELKPADKKKKYKESLEKLTDWLFTNQ</sequence>
<evidence type="ECO:0000256" key="1">
    <source>
        <dbReference type="SAM" id="MobiDB-lite"/>
    </source>
</evidence>
<dbReference type="AlphaFoldDB" id="D2VJL2"/>
<feature type="compositionally biased region" description="Basic residues" evidence="1">
    <location>
        <begin position="35"/>
        <end position="44"/>
    </location>
</feature>
<dbReference type="OMA" id="NTHHKEM"/>
<reference evidence="2 3" key="1">
    <citation type="journal article" date="2010" name="Cell">
        <title>The genome of Naegleria gruberi illuminates early eukaryotic versatility.</title>
        <authorList>
            <person name="Fritz-Laylin L.K."/>
            <person name="Prochnik S.E."/>
            <person name="Ginger M.L."/>
            <person name="Dacks J.B."/>
            <person name="Carpenter M.L."/>
            <person name="Field M.C."/>
            <person name="Kuo A."/>
            <person name="Paredez A."/>
            <person name="Chapman J."/>
            <person name="Pham J."/>
            <person name="Shu S."/>
            <person name="Neupane R."/>
            <person name="Cipriano M."/>
            <person name="Mancuso J."/>
            <person name="Tu H."/>
            <person name="Salamov A."/>
            <person name="Lindquist E."/>
            <person name="Shapiro H."/>
            <person name="Lucas S."/>
            <person name="Grigoriev I.V."/>
            <person name="Cande W.Z."/>
            <person name="Fulton C."/>
            <person name="Rokhsar D.S."/>
            <person name="Dawson S.C."/>
        </authorList>
    </citation>
    <scope>NUCLEOTIDE SEQUENCE [LARGE SCALE GENOMIC DNA]</scope>
    <source>
        <strain evidence="2 3">NEG-M</strain>
    </source>
</reference>
<dbReference type="GeneID" id="8853147"/>
<organism evidence="3">
    <name type="scientific">Naegleria gruberi</name>
    <name type="common">Amoeba</name>
    <dbReference type="NCBI Taxonomy" id="5762"/>
    <lineage>
        <taxon>Eukaryota</taxon>
        <taxon>Discoba</taxon>
        <taxon>Heterolobosea</taxon>
        <taxon>Tetramitia</taxon>
        <taxon>Eutetramitia</taxon>
        <taxon>Vahlkampfiidae</taxon>
        <taxon>Naegleria</taxon>
    </lineage>
</organism>
<evidence type="ECO:0000313" key="3">
    <source>
        <dbReference type="Proteomes" id="UP000006671"/>
    </source>
</evidence>
<dbReference type="InParanoid" id="D2VJL2"/>
<accession>D2VJL2</accession>
<evidence type="ECO:0000313" key="2">
    <source>
        <dbReference type="EMBL" id="EFC42968.1"/>
    </source>
</evidence>
<dbReference type="VEuPathDB" id="AmoebaDB:NAEGRDRAFT_80204"/>
<feature type="compositionally biased region" description="Basic and acidic residues" evidence="1">
    <location>
        <begin position="1"/>
        <end position="16"/>
    </location>
</feature>
<feature type="region of interest" description="Disordered" evidence="1">
    <location>
        <begin position="1"/>
        <end position="102"/>
    </location>
</feature>
<dbReference type="RefSeq" id="XP_002675712.1">
    <property type="nucleotide sequence ID" value="XM_002675666.1"/>
</dbReference>
<dbReference type="Proteomes" id="UP000006671">
    <property type="component" value="Unassembled WGS sequence"/>
</dbReference>
<gene>
    <name evidence="2" type="ORF">NAEGRDRAFT_80204</name>
</gene>
<protein>
    <submittedName>
        <fullName evidence="2">Uncharacterized protein</fullName>
    </submittedName>
</protein>
<dbReference type="EMBL" id="GG738876">
    <property type="protein sequence ID" value="EFC42968.1"/>
    <property type="molecule type" value="Genomic_DNA"/>
</dbReference>